<keyword evidence="3" id="KW-1185">Reference proteome</keyword>
<comment type="caution">
    <text evidence="2">The sequence shown here is derived from an EMBL/GenBank/DDBJ whole genome shotgun (WGS) entry which is preliminary data.</text>
</comment>
<organism evidence="2 3">
    <name type="scientific">Microbacterium deminutum</name>
    <dbReference type="NCBI Taxonomy" id="344164"/>
    <lineage>
        <taxon>Bacteria</taxon>
        <taxon>Bacillati</taxon>
        <taxon>Actinomycetota</taxon>
        <taxon>Actinomycetes</taxon>
        <taxon>Micrococcales</taxon>
        <taxon>Microbacteriaceae</taxon>
        <taxon>Microbacterium</taxon>
    </lineage>
</organism>
<dbReference type="RefSeq" id="WP_344095374.1">
    <property type="nucleotide sequence ID" value="NZ_BAAAOG010000005.1"/>
</dbReference>
<dbReference type="InterPro" id="IPR014922">
    <property type="entry name" value="YdhG-like"/>
</dbReference>
<dbReference type="Pfam" id="PF08818">
    <property type="entry name" value="DUF1801"/>
    <property type="match status" value="1"/>
</dbReference>
<proteinExistence type="predicted"/>
<evidence type="ECO:0000313" key="3">
    <source>
        <dbReference type="Proteomes" id="UP001499933"/>
    </source>
</evidence>
<dbReference type="Proteomes" id="UP001499933">
    <property type="component" value="Unassembled WGS sequence"/>
</dbReference>
<sequence>MSSDDSSAAQEIDAIIANAGGWRAATLAQLRRVILSADGEIVEEIKWRKPSKPEGVATWVCQGNICMADLLKSAVRLTFPKGARLDDPTSLFNTRLDSATVRAIDYLEDSPVDDASLRRLITQAVAANRGG</sequence>
<feature type="domain" description="YdhG-like" evidence="1">
    <location>
        <begin position="24"/>
        <end position="125"/>
    </location>
</feature>
<gene>
    <name evidence="2" type="ORF">GCM10009776_26360</name>
</gene>
<evidence type="ECO:0000259" key="1">
    <source>
        <dbReference type="Pfam" id="PF08818"/>
    </source>
</evidence>
<dbReference type="SUPFAM" id="SSF159888">
    <property type="entry name" value="YdhG-like"/>
    <property type="match status" value="1"/>
</dbReference>
<accession>A0ABN2R2I0</accession>
<name>A0ABN2R2I0_9MICO</name>
<dbReference type="EMBL" id="BAAAOG010000005">
    <property type="protein sequence ID" value="GAA1962412.1"/>
    <property type="molecule type" value="Genomic_DNA"/>
</dbReference>
<evidence type="ECO:0000313" key="2">
    <source>
        <dbReference type="EMBL" id="GAA1962412.1"/>
    </source>
</evidence>
<reference evidence="2 3" key="1">
    <citation type="journal article" date="2019" name="Int. J. Syst. Evol. Microbiol.">
        <title>The Global Catalogue of Microorganisms (GCM) 10K type strain sequencing project: providing services to taxonomists for standard genome sequencing and annotation.</title>
        <authorList>
            <consortium name="The Broad Institute Genomics Platform"/>
            <consortium name="The Broad Institute Genome Sequencing Center for Infectious Disease"/>
            <person name="Wu L."/>
            <person name="Ma J."/>
        </authorList>
    </citation>
    <scope>NUCLEOTIDE SEQUENCE [LARGE SCALE GENOMIC DNA]</scope>
    <source>
        <strain evidence="2 3">JCM 14901</strain>
    </source>
</reference>
<protein>
    <submittedName>
        <fullName evidence="2">DUF1801 domain-containing protein</fullName>
    </submittedName>
</protein>